<keyword evidence="4" id="KW-0175">Coiled coil</keyword>
<protein>
    <submittedName>
        <fullName evidence="6">Restriction endonuclease subunit S</fullName>
    </submittedName>
</protein>
<comment type="caution">
    <text evidence="6">The sequence shown here is derived from an EMBL/GenBank/DDBJ whole genome shotgun (WGS) entry which is preliminary data.</text>
</comment>
<dbReference type="InterPro" id="IPR052021">
    <property type="entry name" value="Type-I_RS_S_subunit"/>
</dbReference>
<evidence type="ECO:0000256" key="4">
    <source>
        <dbReference type="SAM" id="Coils"/>
    </source>
</evidence>
<evidence type="ECO:0000256" key="1">
    <source>
        <dbReference type="ARBA" id="ARBA00010923"/>
    </source>
</evidence>
<gene>
    <name evidence="6" type="ORF">CK498_22650</name>
</gene>
<accession>A0A2A2ENV8</accession>
<comment type="similarity">
    <text evidence="1">Belongs to the type-I restriction system S methylase family.</text>
</comment>
<keyword evidence="6" id="KW-0255">Endonuclease</keyword>
<dbReference type="GO" id="GO:0009307">
    <property type="term" value="P:DNA restriction-modification system"/>
    <property type="evidence" value="ECO:0007669"/>
    <property type="project" value="UniProtKB-KW"/>
</dbReference>
<evidence type="ECO:0000313" key="6">
    <source>
        <dbReference type="EMBL" id="PAU74348.1"/>
    </source>
</evidence>
<dbReference type="GO" id="GO:0003677">
    <property type="term" value="F:DNA binding"/>
    <property type="evidence" value="ECO:0007669"/>
    <property type="project" value="UniProtKB-KW"/>
</dbReference>
<keyword evidence="2" id="KW-0680">Restriction system</keyword>
<feature type="domain" description="Type I restriction modification DNA specificity" evidence="5">
    <location>
        <begin position="236"/>
        <end position="411"/>
    </location>
</feature>
<dbReference type="PANTHER" id="PTHR30408:SF12">
    <property type="entry name" value="TYPE I RESTRICTION ENZYME MJAVIII SPECIFICITY SUBUNIT"/>
    <property type="match status" value="1"/>
</dbReference>
<dbReference type="PANTHER" id="PTHR30408">
    <property type="entry name" value="TYPE-1 RESTRICTION ENZYME ECOKI SPECIFICITY PROTEIN"/>
    <property type="match status" value="1"/>
</dbReference>
<name>A0A2A2ENV8_9GAMM</name>
<reference evidence="6 7" key="1">
    <citation type="submission" date="2017-08" db="EMBL/GenBank/DDBJ databases">
        <title>Halomonas alkalisoli sp. nov., isolated from saline alkaline soil.</title>
        <authorList>
            <person name="Wang D."/>
            <person name="Zhang G."/>
        </authorList>
    </citation>
    <scope>NUCLEOTIDE SEQUENCE [LARGE SCALE GENOMIC DNA]</scope>
    <source>
        <strain evidence="6 7">WRN001</strain>
    </source>
</reference>
<evidence type="ECO:0000256" key="3">
    <source>
        <dbReference type="ARBA" id="ARBA00023125"/>
    </source>
</evidence>
<dbReference type="AlphaFoldDB" id="A0A2A2ENV8"/>
<evidence type="ECO:0000259" key="5">
    <source>
        <dbReference type="Pfam" id="PF01420"/>
    </source>
</evidence>
<dbReference type="GO" id="GO:0004519">
    <property type="term" value="F:endonuclease activity"/>
    <property type="evidence" value="ECO:0007669"/>
    <property type="project" value="UniProtKB-KW"/>
</dbReference>
<keyword evidence="6" id="KW-0378">Hydrolase</keyword>
<keyword evidence="3" id="KW-0238">DNA-binding</keyword>
<dbReference type="OrthoDB" id="398435at2"/>
<dbReference type="InterPro" id="IPR044946">
    <property type="entry name" value="Restrct_endonuc_typeI_TRD_sf"/>
</dbReference>
<dbReference type="Gene3D" id="3.90.220.20">
    <property type="entry name" value="DNA methylase specificity domains"/>
    <property type="match status" value="2"/>
</dbReference>
<proteinExistence type="inferred from homology"/>
<evidence type="ECO:0000313" key="7">
    <source>
        <dbReference type="Proteomes" id="UP000217771"/>
    </source>
</evidence>
<dbReference type="Proteomes" id="UP000217771">
    <property type="component" value="Unassembled WGS sequence"/>
</dbReference>
<dbReference type="SUPFAM" id="SSF116734">
    <property type="entry name" value="DNA methylase specificity domain"/>
    <property type="match status" value="2"/>
</dbReference>
<feature type="domain" description="Type I restriction modification DNA specificity" evidence="5">
    <location>
        <begin position="104"/>
        <end position="195"/>
    </location>
</feature>
<dbReference type="EMBL" id="NSKB01000011">
    <property type="protein sequence ID" value="PAU74348.1"/>
    <property type="molecule type" value="Genomic_DNA"/>
</dbReference>
<dbReference type="Pfam" id="PF01420">
    <property type="entry name" value="Methylase_S"/>
    <property type="match status" value="2"/>
</dbReference>
<dbReference type="InterPro" id="IPR000055">
    <property type="entry name" value="Restrct_endonuc_typeI_TRD"/>
</dbReference>
<evidence type="ECO:0000256" key="2">
    <source>
        <dbReference type="ARBA" id="ARBA00022747"/>
    </source>
</evidence>
<organism evidence="6 7">
    <name type="scientific">Halomonas salipaludis</name>
    <dbReference type="NCBI Taxonomy" id="2032625"/>
    <lineage>
        <taxon>Bacteria</taxon>
        <taxon>Pseudomonadati</taxon>
        <taxon>Pseudomonadota</taxon>
        <taxon>Gammaproteobacteria</taxon>
        <taxon>Oceanospirillales</taxon>
        <taxon>Halomonadaceae</taxon>
        <taxon>Halomonas</taxon>
    </lineage>
</organism>
<keyword evidence="7" id="KW-1185">Reference proteome</keyword>
<sequence length="442" mass="48710">MPRRESCSSIWRGWGMSEWTTIAELADTNPGSLPANTDRGFRFRYIDLGSVDDGAIDWQRVQYISYKDAPSRARRVCITGDALFGTVRPNLQSHGYVPGGHIDPLVASTGFTVIRAHEDVADGRYIFFSLLSENILRQSVNAAVGSNYPAVTDRDVRQFRLFAPPVEQQSKIADVLASLDTQIQKTEALIAKLEKVKEGLLQDLLTRGIDENGQLRPSPEQAPELYKDSPLGLIPISWEIRNLDQIADVVDPQPDHRTPPAVEDGVPYVGIGDFDSEGAIDTASCRKVSFSAYEKQKSSFSVTPGDIIYGKIGTLGRPKKLPNGTYALSANVVLIQPSSYKALLFYALNSSRTEKQILDITNTTSQPALGIEKVRKLLFPIPELGEAEEISIRLEKLSDCIQREASRLISLNLIKQGLMDDLLTGRVRVTPLLDQAQATTPA</sequence>
<feature type="coiled-coil region" evidence="4">
    <location>
        <begin position="176"/>
        <end position="203"/>
    </location>
</feature>
<keyword evidence="6" id="KW-0540">Nuclease</keyword>